<dbReference type="InterPro" id="IPR017853">
    <property type="entry name" value="GH"/>
</dbReference>
<protein>
    <recommendedName>
        <fullName evidence="2">1,4-alpha-glucan-branching enzyme</fullName>
    </recommendedName>
    <alternativeName>
        <fullName evidence="4">Glycogen-branching enzyme</fullName>
    </alternativeName>
</protein>
<dbReference type="PANTHER" id="PTHR43651:SF3">
    <property type="entry name" value="1,4-ALPHA-GLUCAN-BRANCHING ENZYME"/>
    <property type="match status" value="1"/>
</dbReference>
<evidence type="ECO:0000256" key="2">
    <source>
        <dbReference type="ARBA" id="ARBA00020932"/>
    </source>
</evidence>
<name>A0A0F7SQL6_PHARH</name>
<dbReference type="SUPFAM" id="SSF51445">
    <property type="entry name" value="(Trans)glycosidases"/>
    <property type="match status" value="1"/>
</dbReference>
<dbReference type="Pfam" id="PF00128">
    <property type="entry name" value="Alpha-amylase"/>
    <property type="match status" value="1"/>
</dbReference>
<dbReference type="PANTHER" id="PTHR43651">
    <property type="entry name" value="1,4-ALPHA-GLUCAN-BRANCHING ENZYME"/>
    <property type="match status" value="1"/>
</dbReference>
<dbReference type="Gene3D" id="3.20.20.80">
    <property type="entry name" value="Glycosidases"/>
    <property type="match status" value="2"/>
</dbReference>
<keyword evidence="3" id="KW-0808">Transferase</keyword>
<sequence>MSTNIARSRAKMTTTKADLSKEATPKVQPEIQPYEKPMKWFDGLVLVPGQNETRSLIDQDPDLENWDWYLNARFKHFQQSLEKLKTIYPGGLDEFSSGYLKMGLVLHDDNSITYTEWAEGIIEASLIGDFNAFNPSAHLLKHEIDEHTGSSYWTIHLPVMENGQPQIPLGSEVKIRITLPSGESLDRFPAWVLRATQSQNPPEVLFRARIERLPPIYNGARPLAPRTPKIYEAHIGAATSKPHAIGTFEEFEKNVLWRVKAGGYNTLQLMGIMEHPYYASYGYQVSSFFAVSSRFGSIASLTSLIDAAHKQGIRVILDVVHGHSCTNDMESLNMFNGTRGMYFSEDSKGDHPIWGTAVNQSWTGNYGQYFSSDTDHAGVEYFMLANHIIKTLFPFVTTIAEDTAGFPTLALSTDIGGLGFDYRLTLGPAYHLFHLLKTEPDDANWSVRDIVASLGNRRLQLGEKTIAFVESHDQCIEGGKTMSQWLFDDEIYTQMSVFQTPTPKVERAMALHKMLRLMVFAFAGEGYMNFMGNEFGHPEWLVFPSVQNGFHTTHCRRQWDLADFSRDLRYRDLARFDREMLEAEERGQWGSAELGHVWTQDEDSRLVVFTRANHLFIFNWNTKLPAKDDNLPIPEPWALEGQYRIELSTTSGVAGAVVNDLNKLILQPRSAVVISTLMELSA</sequence>
<reference evidence="8" key="1">
    <citation type="submission" date="2014-08" db="EMBL/GenBank/DDBJ databases">
        <authorList>
            <person name="Sharma Rahul"/>
            <person name="Thines Marco"/>
        </authorList>
    </citation>
    <scope>NUCLEOTIDE SEQUENCE</scope>
</reference>
<organism evidence="8">
    <name type="scientific">Phaffia rhodozyma</name>
    <name type="common">Yeast</name>
    <name type="synonym">Xanthophyllomyces dendrorhous</name>
    <dbReference type="NCBI Taxonomy" id="264483"/>
    <lineage>
        <taxon>Eukaryota</taxon>
        <taxon>Fungi</taxon>
        <taxon>Dikarya</taxon>
        <taxon>Basidiomycota</taxon>
        <taxon>Agaricomycotina</taxon>
        <taxon>Tremellomycetes</taxon>
        <taxon>Cystofilobasidiales</taxon>
        <taxon>Mrakiaceae</taxon>
        <taxon>Phaffia</taxon>
    </lineage>
</organism>
<feature type="region of interest" description="Disordered" evidence="6">
    <location>
        <begin position="1"/>
        <end position="27"/>
    </location>
</feature>
<evidence type="ECO:0000256" key="6">
    <source>
        <dbReference type="SAM" id="MobiDB-lite"/>
    </source>
</evidence>
<dbReference type="InterPro" id="IPR037439">
    <property type="entry name" value="Branching_enzy"/>
</dbReference>
<evidence type="ECO:0000256" key="1">
    <source>
        <dbReference type="ARBA" id="ARBA00004964"/>
    </source>
</evidence>
<dbReference type="InterPro" id="IPR013783">
    <property type="entry name" value="Ig-like_fold"/>
</dbReference>
<dbReference type="GO" id="GO:0003844">
    <property type="term" value="F:1,4-alpha-glucan branching enzyme activity"/>
    <property type="evidence" value="ECO:0007669"/>
    <property type="project" value="InterPro"/>
</dbReference>
<evidence type="ECO:0000256" key="3">
    <source>
        <dbReference type="ARBA" id="ARBA00022676"/>
    </source>
</evidence>
<dbReference type="GO" id="GO:0004553">
    <property type="term" value="F:hydrolase activity, hydrolyzing O-glycosyl compounds"/>
    <property type="evidence" value="ECO:0007669"/>
    <property type="project" value="InterPro"/>
</dbReference>
<dbReference type="SUPFAM" id="SSF81296">
    <property type="entry name" value="E set domains"/>
    <property type="match status" value="1"/>
</dbReference>
<comment type="function">
    <text evidence="5">Glycogen-branching enzyme participates in the glycogen biosynthetic process along with glycogenin and glycogen synthase. Generates alpha-1,6-glucosidic branches from alpha-1,4-linked glucose chains, to increase solubility of the glycogen polymer.</text>
</comment>
<dbReference type="Gene3D" id="2.60.40.10">
    <property type="entry name" value="Immunoglobulins"/>
    <property type="match status" value="1"/>
</dbReference>
<dbReference type="UniPathway" id="UPA00164"/>
<keyword evidence="3" id="KW-0328">Glycosyltransferase</keyword>
<dbReference type="AlphaFoldDB" id="A0A0F7SQL6"/>
<feature type="domain" description="Glycosyl hydrolase family 13 catalytic" evidence="7">
    <location>
        <begin position="251"/>
        <end position="566"/>
    </location>
</feature>
<accession>A0A0F7SQL6</accession>
<evidence type="ECO:0000256" key="4">
    <source>
        <dbReference type="ARBA" id="ARBA00031979"/>
    </source>
</evidence>
<dbReference type="EMBL" id="LN483142">
    <property type="protein sequence ID" value="CED82984.1"/>
    <property type="molecule type" value="Genomic_DNA"/>
</dbReference>
<proteinExistence type="predicted"/>
<dbReference type="SMART" id="SM00642">
    <property type="entry name" value="Aamy"/>
    <property type="match status" value="1"/>
</dbReference>
<evidence type="ECO:0000313" key="8">
    <source>
        <dbReference type="EMBL" id="CED82984.1"/>
    </source>
</evidence>
<evidence type="ECO:0000256" key="5">
    <source>
        <dbReference type="ARBA" id="ARBA00049618"/>
    </source>
</evidence>
<dbReference type="PIRSF" id="PIRSF000463">
    <property type="entry name" value="GlgB"/>
    <property type="match status" value="1"/>
</dbReference>
<evidence type="ECO:0000259" key="7">
    <source>
        <dbReference type="SMART" id="SM00642"/>
    </source>
</evidence>
<feature type="compositionally biased region" description="Polar residues" evidence="6">
    <location>
        <begin position="1"/>
        <end position="17"/>
    </location>
</feature>
<dbReference type="InterPro" id="IPR006047">
    <property type="entry name" value="GH13_cat_dom"/>
</dbReference>
<dbReference type="GO" id="GO:0005737">
    <property type="term" value="C:cytoplasm"/>
    <property type="evidence" value="ECO:0007669"/>
    <property type="project" value="TreeGrafter"/>
</dbReference>
<dbReference type="InterPro" id="IPR014756">
    <property type="entry name" value="Ig_E-set"/>
</dbReference>
<dbReference type="GO" id="GO:0005978">
    <property type="term" value="P:glycogen biosynthetic process"/>
    <property type="evidence" value="ECO:0007669"/>
    <property type="project" value="UniProtKB-UniPathway"/>
</dbReference>
<dbReference type="InterPro" id="IPR004193">
    <property type="entry name" value="Glyco_hydro_13_N"/>
</dbReference>
<dbReference type="Pfam" id="PF02922">
    <property type="entry name" value="CBM_48"/>
    <property type="match status" value="1"/>
</dbReference>
<comment type="pathway">
    <text evidence="1">Glycan biosynthesis; glycogen biosynthesis.</text>
</comment>